<proteinExistence type="predicted"/>
<evidence type="ECO:0000313" key="2">
    <source>
        <dbReference type="Proteomes" id="UP000242699"/>
    </source>
</evidence>
<protein>
    <submittedName>
        <fullName evidence="1">Uncharacterized protein</fullName>
    </submittedName>
</protein>
<evidence type="ECO:0000313" key="1">
    <source>
        <dbReference type="EMBL" id="PSR26346.1"/>
    </source>
</evidence>
<dbReference type="AlphaFoldDB" id="A0A2T2WVT9"/>
<accession>A0A2T2WVT9</accession>
<organism evidence="1 2">
    <name type="scientific">Sulfobacillus benefaciens</name>
    <dbReference type="NCBI Taxonomy" id="453960"/>
    <lineage>
        <taxon>Bacteria</taxon>
        <taxon>Bacillati</taxon>
        <taxon>Bacillota</taxon>
        <taxon>Clostridia</taxon>
        <taxon>Eubacteriales</taxon>
        <taxon>Clostridiales Family XVII. Incertae Sedis</taxon>
        <taxon>Sulfobacillus</taxon>
    </lineage>
</organism>
<gene>
    <name evidence="1" type="ORF">C7B43_14165</name>
</gene>
<reference evidence="1 2" key="1">
    <citation type="journal article" date="2014" name="BMC Genomics">
        <title>Comparison of environmental and isolate Sulfobacillus genomes reveals diverse carbon, sulfur, nitrogen, and hydrogen metabolisms.</title>
        <authorList>
            <person name="Justice N.B."/>
            <person name="Norman A."/>
            <person name="Brown C.T."/>
            <person name="Singh A."/>
            <person name="Thomas B.C."/>
            <person name="Banfield J.F."/>
        </authorList>
    </citation>
    <scope>NUCLEOTIDE SEQUENCE [LARGE SCALE GENOMIC DNA]</scope>
    <source>
        <strain evidence="1">AMDSBA1</strain>
    </source>
</reference>
<name>A0A2T2WVT9_9FIRM</name>
<dbReference type="Proteomes" id="UP000242699">
    <property type="component" value="Unassembled WGS sequence"/>
</dbReference>
<dbReference type="EMBL" id="PXYT01000037">
    <property type="protein sequence ID" value="PSR26346.1"/>
    <property type="molecule type" value="Genomic_DNA"/>
</dbReference>
<sequence>MAALLQTLEGWIMIDYCYGPIKAPGRVAAGIVTRCRGLRTRRKSCENRQARQGEESPEEIQYYHVREA</sequence>
<comment type="caution">
    <text evidence="1">The sequence shown here is derived from an EMBL/GenBank/DDBJ whole genome shotgun (WGS) entry which is preliminary data.</text>
</comment>